<dbReference type="EMBL" id="VULY01000018">
    <property type="protein sequence ID" value="MSR93356.1"/>
    <property type="molecule type" value="Genomic_DNA"/>
</dbReference>
<keyword evidence="3" id="KW-1185">Reference proteome</keyword>
<dbReference type="PANTHER" id="PTHR39966">
    <property type="entry name" value="BLL2471 PROTEIN-RELATED"/>
    <property type="match status" value="1"/>
</dbReference>
<feature type="domain" description="Hemerythrin-like" evidence="1">
    <location>
        <begin position="12"/>
        <end position="148"/>
    </location>
</feature>
<dbReference type="RefSeq" id="WP_154476303.1">
    <property type="nucleotide sequence ID" value="NZ_JAXFXH010000007.1"/>
</dbReference>
<protein>
    <submittedName>
        <fullName evidence="2">Hemerythrin domain-containing protein</fullName>
    </submittedName>
</protein>
<evidence type="ECO:0000259" key="1">
    <source>
        <dbReference type="Pfam" id="PF01814"/>
    </source>
</evidence>
<sequence>MSGNETTKGYSIEILIEEHENITRMLQVLRTMCRRILEGGEVVTEDFREGISFIRNYADRHHHGKEEKFLFPEMTVHLGGPAQKLITHGMLVEHDLGRGHVLALETALTDYEKEPTADHKLDILAGAMAYVNLLTGHIDKENQVVFTFAQRQLPGEVLEEVDQACRAYEKEEKNKEVRESYLALLKRLEEAYPLTEKI</sequence>
<comment type="caution">
    <text evidence="2">The sequence shown here is derived from an EMBL/GenBank/DDBJ whole genome shotgun (WGS) entry which is preliminary data.</text>
</comment>
<evidence type="ECO:0000313" key="3">
    <source>
        <dbReference type="Proteomes" id="UP000434409"/>
    </source>
</evidence>
<proteinExistence type="predicted"/>
<name>A0A6N7V0H2_9FIRM</name>
<dbReference type="PANTHER" id="PTHR39966:SF1">
    <property type="entry name" value="HEMERYTHRIN-LIKE DOMAIN-CONTAINING PROTEIN"/>
    <property type="match status" value="1"/>
</dbReference>
<dbReference type="Proteomes" id="UP000434409">
    <property type="component" value="Unassembled WGS sequence"/>
</dbReference>
<dbReference type="GO" id="GO:0005886">
    <property type="term" value="C:plasma membrane"/>
    <property type="evidence" value="ECO:0007669"/>
    <property type="project" value="TreeGrafter"/>
</dbReference>
<accession>A0A6N7V0H2</accession>
<reference evidence="2 3" key="1">
    <citation type="submission" date="2019-08" db="EMBL/GenBank/DDBJ databases">
        <title>In-depth cultivation of the pig gut microbiome towards novel bacterial diversity and tailored functional studies.</title>
        <authorList>
            <person name="Wylensek D."/>
            <person name="Hitch T.C.A."/>
            <person name="Clavel T."/>
        </authorList>
    </citation>
    <scope>NUCLEOTIDE SEQUENCE [LARGE SCALE GENOMIC DNA]</scope>
    <source>
        <strain evidence="2 3">68-1-5</strain>
    </source>
</reference>
<dbReference type="AlphaFoldDB" id="A0A6N7V0H2"/>
<organism evidence="2 3">
    <name type="scientific">Suipraeoptans intestinalis</name>
    <dbReference type="NCBI Taxonomy" id="2606628"/>
    <lineage>
        <taxon>Bacteria</taxon>
        <taxon>Bacillati</taxon>
        <taxon>Bacillota</taxon>
        <taxon>Clostridia</taxon>
        <taxon>Lachnospirales</taxon>
        <taxon>Lachnospiraceae</taxon>
        <taxon>Suipraeoptans</taxon>
    </lineage>
</organism>
<gene>
    <name evidence="2" type="ORF">FYJ34_03500</name>
</gene>
<dbReference type="InterPro" id="IPR012312">
    <property type="entry name" value="Hemerythrin-like"/>
</dbReference>
<dbReference type="Gene3D" id="1.20.120.520">
    <property type="entry name" value="nmb1532 protein domain like"/>
    <property type="match status" value="1"/>
</dbReference>
<evidence type="ECO:0000313" key="2">
    <source>
        <dbReference type="EMBL" id="MSR93356.1"/>
    </source>
</evidence>
<dbReference type="Pfam" id="PF01814">
    <property type="entry name" value="Hemerythrin"/>
    <property type="match status" value="1"/>
</dbReference>